<gene>
    <name evidence="1" type="ORF">BaRGS_00026313</name>
</gene>
<reference evidence="1 2" key="1">
    <citation type="journal article" date="2023" name="Sci. Data">
        <title>Genome assembly of the Korean intertidal mud-creeper Batillaria attramentaria.</title>
        <authorList>
            <person name="Patra A.K."/>
            <person name="Ho P.T."/>
            <person name="Jun S."/>
            <person name="Lee S.J."/>
            <person name="Kim Y."/>
            <person name="Won Y.J."/>
        </authorList>
    </citation>
    <scope>NUCLEOTIDE SEQUENCE [LARGE SCALE GENOMIC DNA]</scope>
    <source>
        <strain evidence="1">Wonlab-2016</strain>
    </source>
</reference>
<protein>
    <submittedName>
        <fullName evidence="1">Uncharacterized protein</fullName>
    </submittedName>
</protein>
<comment type="caution">
    <text evidence="1">The sequence shown here is derived from an EMBL/GenBank/DDBJ whole genome shotgun (WGS) entry which is preliminary data.</text>
</comment>
<evidence type="ECO:0000313" key="1">
    <source>
        <dbReference type="EMBL" id="KAK7482496.1"/>
    </source>
</evidence>
<name>A0ABD0K573_9CAEN</name>
<accession>A0ABD0K573</accession>
<dbReference type="Proteomes" id="UP001519460">
    <property type="component" value="Unassembled WGS sequence"/>
</dbReference>
<dbReference type="AlphaFoldDB" id="A0ABD0K573"/>
<evidence type="ECO:0000313" key="2">
    <source>
        <dbReference type="Proteomes" id="UP001519460"/>
    </source>
</evidence>
<keyword evidence="2" id="KW-1185">Reference proteome</keyword>
<dbReference type="EMBL" id="JACVVK020000244">
    <property type="protein sequence ID" value="KAK7482496.1"/>
    <property type="molecule type" value="Genomic_DNA"/>
</dbReference>
<proteinExistence type="predicted"/>
<organism evidence="1 2">
    <name type="scientific">Batillaria attramentaria</name>
    <dbReference type="NCBI Taxonomy" id="370345"/>
    <lineage>
        <taxon>Eukaryota</taxon>
        <taxon>Metazoa</taxon>
        <taxon>Spiralia</taxon>
        <taxon>Lophotrochozoa</taxon>
        <taxon>Mollusca</taxon>
        <taxon>Gastropoda</taxon>
        <taxon>Caenogastropoda</taxon>
        <taxon>Sorbeoconcha</taxon>
        <taxon>Cerithioidea</taxon>
        <taxon>Batillariidae</taxon>
        <taxon>Batillaria</taxon>
    </lineage>
</organism>
<sequence>MQFLFEPLLVRERQGMGGETEKGDNTIAGNKLLHQLLHVRFKHKASVLHVTNDAAAPSGGTCAKLNPCLAPPLGAENSPIMPSCGLRTSDALF</sequence>